<gene>
    <name evidence="1" type="ORF">BMG00_11145</name>
</gene>
<dbReference type="EMBL" id="MPZS01000002">
    <property type="protein sequence ID" value="OOY11652.1"/>
    <property type="molecule type" value="Genomic_DNA"/>
</dbReference>
<dbReference type="Proteomes" id="UP000242224">
    <property type="component" value="Unassembled WGS sequence"/>
</dbReference>
<organism evidence="1 2">
    <name type="scientific">Thioclava marina</name>
    <dbReference type="NCBI Taxonomy" id="1915077"/>
    <lineage>
        <taxon>Bacteria</taxon>
        <taxon>Pseudomonadati</taxon>
        <taxon>Pseudomonadota</taxon>
        <taxon>Alphaproteobacteria</taxon>
        <taxon>Rhodobacterales</taxon>
        <taxon>Paracoccaceae</taxon>
        <taxon>Thioclava</taxon>
    </lineage>
</organism>
<keyword evidence="2" id="KW-1185">Reference proteome</keyword>
<accession>A0ABX3MJC2</accession>
<sequence>MAMSAAERKRLQVERQRARARQSVDLVQPISKPPFGEWLESNAQEELWQHLVMCYDGMNRQTPDFTQDTDPVSASGAFEFPTTPEGAPSYIGALGRAELEVELLLEAAKTLAKLINRYKREAISTRLLEIEKQDLTDPDKRSDSLQQAVILSKAVDKLDRSVRTVVPQWQLRG</sequence>
<evidence type="ECO:0000313" key="2">
    <source>
        <dbReference type="Proteomes" id="UP000242224"/>
    </source>
</evidence>
<evidence type="ECO:0000313" key="1">
    <source>
        <dbReference type="EMBL" id="OOY11652.1"/>
    </source>
</evidence>
<dbReference type="RefSeq" id="WP_078574395.1">
    <property type="nucleotide sequence ID" value="NZ_MPZS01000002.1"/>
</dbReference>
<proteinExistence type="predicted"/>
<protein>
    <submittedName>
        <fullName evidence="1">Uncharacterized protein</fullName>
    </submittedName>
</protein>
<reference evidence="1 2" key="1">
    <citation type="submission" date="2016-11" db="EMBL/GenBank/DDBJ databases">
        <title>A multilocus sequence analysis scheme for characterization of bacteria in the genus Thioclava.</title>
        <authorList>
            <person name="Liu Y."/>
            <person name="Shao Z."/>
        </authorList>
    </citation>
    <scope>NUCLEOTIDE SEQUENCE [LARGE SCALE GENOMIC DNA]</scope>
    <source>
        <strain evidence="1 2">11.10-0-13</strain>
    </source>
</reference>
<name>A0ABX3MJC2_9RHOB</name>
<comment type="caution">
    <text evidence="1">The sequence shown here is derived from an EMBL/GenBank/DDBJ whole genome shotgun (WGS) entry which is preliminary data.</text>
</comment>